<evidence type="ECO:0000259" key="3">
    <source>
        <dbReference type="PROSITE" id="PS50977"/>
    </source>
</evidence>
<organism evidence="4 5">
    <name type="scientific">Gemmobacter aquaticus</name>
    <dbReference type="NCBI Taxonomy" id="490185"/>
    <lineage>
        <taxon>Bacteria</taxon>
        <taxon>Pseudomonadati</taxon>
        <taxon>Pseudomonadota</taxon>
        <taxon>Alphaproteobacteria</taxon>
        <taxon>Rhodobacterales</taxon>
        <taxon>Paracoccaceae</taxon>
        <taxon>Gemmobacter</taxon>
    </lineage>
</organism>
<dbReference type="GO" id="GO:0003700">
    <property type="term" value="F:DNA-binding transcription factor activity"/>
    <property type="evidence" value="ECO:0007669"/>
    <property type="project" value="TreeGrafter"/>
</dbReference>
<name>A0A917YKD9_9RHOB</name>
<dbReference type="GO" id="GO:0000976">
    <property type="term" value="F:transcription cis-regulatory region binding"/>
    <property type="evidence" value="ECO:0007669"/>
    <property type="project" value="TreeGrafter"/>
</dbReference>
<comment type="caution">
    <text evidence="4">The sequence shown here is derived from an EMBL/GenBank/DDBJ whole genome shotgun (WGS) entry which is preliminary data.</text>
</comment>
<sequence>MTTDSAPAPVRRRYAPSERRQMILDGAIRFFAEHGLDGSTHALAKYLNVTQPLLYQYFPNKEELIDAVYEELFRGRWRAEFDRILTDRSRSLHDRLIDFYAHYAEIMHASEWMRVYLYSGLRNLELNQRYNPLIEKGVIARFCEELRHSLHLPGFDAVPLTAQEREATWMLHGGLFYYGVRRFIYGVEASQNTAETVEVAVTMYLAGMPAVYRGLGLSPG</sequence>
<dbReference type="InterPro" id="IPR023772">
    <property type="entry name" value="DNA-bd_HTH_TetR-type_CS"/>
</dbReference>
<dbReference type="PANTHER" id="PTHR30055:SF181">
    <property type="entry name" value="BLR6905 PROTEIN"/>
    <property type="match status" value="1"/>
</dbReference>
<dbReference type="PRINTS" id="PR00455">
    <property type="entry name" value="HTHTETR"/>
</dbReference>
<evidence type="ECO:0000313" key="4">
    <source>
        <dbReference type="EMBL" id="GGO34399.1"/>
    </source>
</evidence>
<evidence type="ECO:0000313" key="5">
    <source>
        <dbReference type="Proteomes" id="UP000598196"/>
    </source>
</evidence>
<dbReference type="PANTHER" id="PTHR30055">
    <property type="entry name" value="HTH-TYPE TRANSCRIPTIONAL REGULATOR RUTR"/>
    <property type="match status" value="1"/>
</dbReference>
<dbReference type="RefSeq" id="WP_158635613.1">
    <property type="nucleotide sequence ID" value="NZ_BMLP01000005.1"/>
</dbReference>
<dbReference type="Gene3D" id="1.10.357.10">
    <property type="entry name" value="Tetracycline Repressor, domain 2"/>
    <property type="match status" value="1"/>
</dbReference>
<accession>A0A917YKD9</accession>
<dbReference type="Pfam" id="PF00440">
    <property type="entry name" value="TetR_N"/>
    <property type="match status" value="1"/>
</dbReference>
<proteinExistence type="predicted"/>
<dbReference type="InterPro" id="IPR050109">
    <property type="entry name" value="HTH-type_TetR-like_transc_reg"/>
</dbReference>
<feature type="domain" description="HTH tetR-type" evidence="3">
    <location>
        <begin position="17"/>
        <end position="76"/>
    </location>
</feature>
<dbReference type="OrthoDB" id="7465645at2"/>
<evidence type="ECO:0000256" key="1">
    <source>
        <dbReference type="ARBA" id="ARBA00023125"/>
    </source>
</evidence>
<dbReference type="PROSITE" id="PS01081">
    <property type="entry name" value="HTH_TETR_1"/>
    <property type="match status" value="1"/>
</dbReference>
<protein>
    <submittedName>
        <fullName evidence="4">TetR family transcriptional regulator</fullName>
    </submittedName>
</protein>
<evidence type="ECO:0000256" key="2">
    <source>
        <dbReference type="PROSITE-ProRule" id="PRU00335"/>
    </source>
</evidence>
<gene>
    <name evidence="4" type="ORF">GCM10010991_25110</name>
</gene>
<feature type="DNA-binding region" description="H-T-H motif" evidence="2">
    <location>
        <begin position="39"/>
        <end position="58"/>
    </location>
</feature>
<dbReference type="EMBL" id="BMLP01000005">
    <property type="protein sequence ID" value="GGO34399.1"/>
    <property type="molecule type" value="Genomic_DNA"/>
</dbReference>
<dbReference type="AlphaFoldDB" id="A0A917YKD9"/>
<dbReference type="InterPro" id="IPR001647">
    <property type="entry name" value="HTH_TetR"/>
</dbReference>
<dbReference type="SUPFAM" id="SSF46689">
    <property type="entry name" value="Homeodomain-like"/>
    <property type="match status" value="1"/>
</dbReference>
<reference evidence="4 5" key="1">
    <citation type="journal article" date="2014" name="Int. J. Syst. Evol. Microbiol.">
        <title>Complete genome sequence of Corynebacterium casei LMG S-19264T (=DSM 44701T), isolated from a smear-ripened cheese.</title>
        <authorList>
            <consortium name="US DOE Joint Genome Institute (JGI-PGF)"/>
            <person name="Walter F."/>
            <person name="Albersmeier A."/>
            <person name="Kalinowski J."/>
            <person name="Ruckert C."/>
        </authorList>
    </citation>
    <scope>NUCLEOTIDE SEQUENCE [LARGE SCALE GENOMIC DNA]</scope>
    <source>
        <strain evidence="4 5">CGMCC 1.7029</strain>
    </source>
</reference>
<dbReference type="Proteomes" id="UP000598196">
    <property type="component" value="Unassembled WGS sequence"/>
</dbReference>
<keyword evidence="1 2" id="KW-0238">DNA-binding</keyword>
<dbReference type="PROSITE" id="PS50977">
    <property type="entry name" value="HTH_TETR_2"/>
    <property type="match status" value="1"/>
</dbReference>
<keyword evidence="5" id="KW-1185">Reference proteome</keyword>
<dbReference type="InterPro" id="IPR009057">
    <property type="entry name" value="Homeodomain-like_sf"/>
</dbReference>